<keyword evidence="3" id="KW-1185">Reference proteome</keyword>
<keyword evidence="1" id="KW-0732">Signal</keyword>
<name>A0A918RNI4_9GAMM</name>
<gene>
    <name evidence="2" type="ORF">GCM10008090_11260</name>
</gene>
<organism evidence="2 3">
    <name type="scientific">Arenicella chitinivorans</name>
    <dbReference type="NCBI Taxonomy" id="1329800"/>
    <lineage>
        <taxon>Bacteria</taxon>
        <taxon>Pseudomonadati</taxon>
        <taxon>Pseudomonadota</taxon>
        <taxon>Gammaproteobacteria</taxon>
        <taxon>Arenicellales</taxon>
        <taxon>Arenicellaceae</taxon>
        <taxon>Arenicella</taxon>
    </lineage>
</organism>
<feature type="signal peptide" evidence="1">
    <location>
        <begin position="1"/>
        <end position="27"/>
    </location>
</feature>
<dbReference type="EMBL" id="BMXA01000002">
    <property type="protein sequence ID" value="GHA03786.1"/>
    <property type="molecule type" value="Genomic_DNA"/>
</dbReference>
<evidence type="ECO:0000313" key="2">
    <source>
        <dbReference type="EMBL" id="GHA03786.1"/>
    </source>
</evidence>
<accession>A0A918RNI4</accession>
<dbReference type="RefSeq" id="WP_229794159.1">
    <property type="nucleotide sequence ID" value="NZ_BMXA01000002.1"/>
</dbReference>
<dbReference type="Proteomes" id="UP000614811">
    <property type="component" value="Unassembled WGS sequence"/>
</dbReference>
<proteinExistence type="predicted"/>
<dbReference type="Pfam" id="PF04214">
    <property type="entry name" value="DUF411"/>
    <property type="match status" value="1"/>
</dbReference>
<evidence type="ECO:0000256" key="1">
    <source>
        <dbReference type="SAM" id="SignalP"/>
    </source>
</evidence>
<protein>
    <submittedName>
        <fullName evidence="2">Copper amine oxidase</fullName>
    </submittedName>
</protein>
<reference evidence="2" key="1">
    <citation type="journal article" date="2014" name="Int. J. Syst. Evol. Microbiol.">
        <title>Complete genome sequence of Corynebacterium casei LMG S-19264T (=DSM 44701T), isolated from a smear-ripened cheese.</title>
        <authorList>
            <consortium name="US DOE Joint Genome Institute (JGI-PGF)"/>
            <person name="Walter F."/>
            <person name="Albersmeier A."/>
            <person name="Kalinowski J."/>
            <person name="Ruckert C."/>
        </authorList>
    </citation>
    <scope>NUCLEOTIDE SEQUENCE</scope>
    <source>
        <strain evidence="2">KCTC 12711</strain>
    </source>
</reference>
<feature type="chain" id="PRO_5037633635" evidence="1">
    <location>
        <begin position="28"/>
        <end position="162"/>
    </location>
</feature>
<evidence type="ECO:0000313" key="3">
    <source>
        <dbReference type="Proteomes" id="UP000614811"/>
    </source>
</evidence>
<sequence>MIKHITNKPLICLALLCWAVSARPVQAEPDKMTVYKTPSCQCCSKWVDHLTENELASDVIELNDLSPIKSQYQIAGRYRSCHTGVVVVEEQSYVFEGHVPADYVKQFLASPPAGAIGLSVPGMPIGSPGMEVGDRRDYYQVLQLNADGSSVVYAHVNQPETN</sequence>
<dbReference type="InterPro" id="IPR007332">
    <property type="entry name" value="DUF411"/>
</dbReference>
<comment type="caution">
    <text evidence="2">The sequence shown here is derived from an EMBL/GenBank/DDBJ whole genome shotgun (WGS) entry which is preliminary data.</text>
</comment>
<reference evidence="2" key="2">
    <citation type="submission" date="2020-09" db="EMBL/GenBank/DDBJ databases">
        <authorList>
            <person name="Sun Q."/>
            <person name="Kim S."/>
        </authorList>
    </citation>
    <scope>NUCLEOTIDE SEQUENCE</scope>
    <source>
        <strain evidence="2">KCTC 12711</strain>
    </source>
</reference>
<dbReference type="AlphaFoldDB" id="A0A918RNI4"/>